<accession>A0A644TIU9</accession>
<dbReference type="AlphaFoldDB" id="A0A644TIU9"/>
<comment type="caution">
    <text evidence="1">The sequence shown here is derived from an EMBL/GenBank/DDBJ whole genome shotgun (WGS) entry which is preliminary data.</text>
</comment>
<evidence type="ECO:0000313" key="1">
    <source>
        <dbReference type="EMBL" id="MPL66212.1"/>
    </source>
</evidence>
<protein>
    <submittedName>
        <fullName evidence="1">Uncharacterized protein</fullName>
    </submittedName>
</protein>
<reference evidence="1" key="1">
    <citation type="submission" date="2019-08" db="EMBL/GenBank/DDBJ databases">
        <authorList>
            <person name="Kucharzyk K."/>
            <person name="Murdoch R.W."/>
            <person name="Higgins S."/>
            <person name="Loffler F."/>
        </authorList>
    </citation>
    <scope>NUCLEOTIDE SEQUENCE</scope>
</reference>
<gene>
    <name evidence="1" type="ORF">SDC9_11881</name>
</gene>
<dbReference type="EMBL" id="VSSQ01000031">
    <property type="protein sequence ID" value="MPL66212.1"/>
    <property type="molecule type" value="Genomic_DNA"/>
</dbReference>
<name>A0A644TIU9_9ZZZZ</name>
<organism evidence="1">
    <name type="scientific">bioreactor metagenome</name>
    <dbReference type="NCBI Taxonomy" id="1076179"/>
    <lineage>
        <taxon>unclassified sequences</taxon>
        <taxon>metagenomes</taxon>
        <taxon>ecological metagenomes</taxon>
    </lineage>
</organism>
<sequence>MSKNEGIGTYEQTPLKLTFDDFIFNIEHSIKKYDNDLKHTINGKQEYVFKEDKFVGESKIKFSSKAKEVIEKNQEAYKQFVISLNIKFPNISIIESSNILLHYKFRGINNV</sequence>
<proteinExistence type="predicted"/>